<sequence length="230" mass="25794">MDVPVRIPTGVKGFDEIIEGGLLPGKTYLLTGPPGSGKTTFSMHFLLEGARKGENTAYFSLIHDPLEAVKDMARFDPSVWSYVKSGKIFLQDYGKTLWKVAGKPPTWGSVLMSIREIAASQRVSRLVVDPITAIDFSNTNPAEKRAQLANFIRTIEEMGVTAILVAELTDLDKYTEEYYLAEGVIMLHYFMDDTVGDMVRGVQVLKMRRTRHETRIFPLKFTDRGLVVTQ</sequence>
<name>A0AAE4T4A9_9EURY</name>
<organism evidence="4 5">
    <name type="scientific">Thermococcus waiotapuensis</name>
    <dbReference type="NCBI Taxonomy" id="90909"/>
    <lineage>
        <taxon>Archaea</taxon>
        <taxon>Methanobacteriati</taxon>
        <taxon>Methanobacteriota</taxon>
        <taxon>Thermococci</taxon>
        <taxon>Thermococcales</taxon>
        <taxon>Thermococcaceae</taxon>
        <taxon>Thermococcus</taxon>
    </lineage>
</organism>
<comment type="caution">
    <text evidence="4">The sequence shown here is derived from an EMBL/GenBank/DDBJ whole genome shotgun (WGS) entry which is preliminary data.</text>
</comment>
<dbReference type="InterPro" id="IPR027417">
    <property type="entry name" value="P-loop_NTPase"/>
</dbReference>
<reference evidence="4 5" key="1">
    <citation type="submission" date="2023-08" db="EMBL/GenBank/DDBJ databases">
        <title>Draft genome sequence of Thermococcus waiotapuensis WT1T, a thermophilic sulphur-dependent archaeon from order Thermococcales.</title>
        <authorList>
            <person name="Manners S.H."/>
            <person name="Carere C.R."/>
            <person name="Dhami M.K."/>
            <person name="Dobson R.C.J."/>
            <person name="Stott M.B."/>
        </authorList>
    </citation>
    <scope>NUCLEOTIDE SEQUENCE [LARGE SCALE GENOMIC DNA]</scope>
    <source>
        <strain evidence="4 5">WT1</strain>
    </source>
</reference>
<dbReference type="PANTHER" id="PTHR43637">
    <property type="entry name" value="UPF0273 PROTEIN TM_0370"/>
    <property type="match status" value="1"/>
</dbReference>
<feature type="domain" description="KaiC" evidence="3">
    <location>
        <begin position="5"/>
        <end position="230"/>
    </location>
</feature>
<dbReference type="InterPro" id="IPR010624">
    <property type="entry name" value="KaiC_dom"/>
</dbReference>
<proteinExistence type="predicted"/>
<dbReference type="AlphaFoldDB" id="A0AAE4T4A9"/>
<dbReference type="SUPFAM" id="SSF52540">
    <property type="entry name" value="P-loop containing nucleoside triphosphate hydrolases"/>
    <property type="match status" value="1"/>
</dbReference>
<gene>
    <name evidence="4" type="ORF">RBI02_09215</name>
</gene>
<dbReference type="InterPro" id="IPR014774">
    <property type="entry name" value="KaiC-like_dom"/>
</dbReference>
<protein>
    <submittedName>
        <fullName evidence="4">RAD55 family ATPase</fullName>
    </submittedName>
</protein>
<evidence type="ECO:0000256" key="2">
    <source>
        <dbReference type="ARBA" id="ARBA00022840"/>
    </source>
</evidence>
<keyword evidence="1" id="KW-0547">Nucleotide-binding</keyword>
<dbReference type="EMBL" id="JAVDZE010000006">
    <property type="protein sequence ID" value="MDV3104708.1"/>
    <property type="molecule type" value="Genomic_DNA"/>
</dbReference>
<dbReference type="PROSITE" id="PS51146">
    <property type="entry name" value="KAIC"/>
    <property type="match status" value="1"/>
</dbReference>
<dbReference type="RefSeq" id="WP_315343246.1">
    <property type="nucleotide sequence ID" value="NZ_JAVDZE010000006.1"/>
</dbReference>
<keyword evidence="2" id="KW-0067">ATP-binding</keyword>
<dbReference type="PANTHER" id="PTHR43637:SF1">
    <property type="entry name" value="UPF0273 PROTEIN TM_0370"/>
    <property type="match status" value="1"/>
</dbReference>
<evidence type="ECO:0000313" key="5">
    <source>
        <dbReference type="Proteomes" id="UP001245683"/>
    </source>
</evidence>
<dbReference type="GO" id="GO:0005524">
    <property type="term" value="F:ATP binding"/>
    <property type="evidence" value="ECO:0007669"/>
    <property type="project" value="UniProtKB-KW"/>
</dbReference>
<accession>A0AAE4T4A9</accession>
<evidence type="ECO:0000256" key="1">
    <source>
        <dbReference type="ARBA" id="ARBA00022741"/>
    </source>
</evidence>
<evidence type="ECO:0000313" key="4">
    <source>
        <dbReference type="EMBL" id="MDV3104708.1"/>
    </source>
</evidence>
<dbReference type="Gene3D" id="3.40.50.300">
    <property type="entry name" value="P-loop containing nucleotide triphosphate hydrolases"/>
    <property type="match status" value="1"/>
</dbReference>
<evidence type="ECO:0000259" key="3">
    <source>
        <dbReference type="PROSITE" id="PS51146"/>
    </source>
</evidence>
<dbReference type="Pfam" id="PF06745">
    <property type="entry name" value="ATPase"/>
    <property type="match status" value="1"/>
</dbReference>
<dbReference type="Proteomes" id="UP001245683">
    <property type="component" value="Unassembled WGS sequence"/>
</dbReference>
<keyword evidence="5" id="KW-1185">Reference proteome</keyword>